<dbReference type="AlphaFoldDB" id="A0A9D2IU52"/>
<dbReference type="PROSITE" id="PS00670">
    <property type="entry name" value="D_2_HYDROXYACID_DH_2"/>
    <property type="match status" value="1"/>
</dbReference>
<keyword evidence="2 4" id="KW-0560">Oxidoreductase</keyword>
<dbReference type="GO" id="GO:0051287">
    <property type="term" value="F:NAD binding"/>
    <property type="evidence" value="ECO:0007669"/>
    <property type="project" value="InterPro"/>
</dbReference>
<protein>
    <submittedName>
        <fullName evidence="7">Hydroxyacid dehydrogenase</fullName>
    </submittedName>
</protein>
<dbReference type="PANTHER" id="PTHR43761">
    <property type="entry name" value="D-ISOMER SPECIFIC 2-HYDROXYACID DEHYDROGENASE FAMILY PROTEIN (AFU_ORTHOLOGUE AFUA_1G13630)"/>
    <property type="match status" value="1"/>
</dbReference>
<sequence length="331" mass="36891">MKILHLGKKGNVEKYLPHQEYLKGIELVDLPITASIEEILNKASDARYLIADAIAPVPGELIRKMPQLKMIHSEGVAYNFFDIEAAKECGVYVCNCKGMNAMAVAEQTVLLMLGLLRDVTLGDQAVRQGRQIEVKEGYMVRGDLYELADFPVGLIGFGDIGKCVAGLMRAFGAKTYYYSRHRADEETEKTLGVSYLSLEELCRKCRIFSVHVPVTRETQNMIDKNFFQKIPKGSYLINTARGEVVDSQALVEAIKAGVIKKAALDTIAGEPVKGDNVLVDQPPEILEHLLFSPHIGGITASSFRRGYEMVWEDIRALEEGRRPMRVVNNEI</sequence>
<feature type="domain" description="D-isomer specific 2-hydroxyacid dehydrogenase catalytic" evidence="5">
    <location>
        <begin position="25"/>
        <end position="328"/>
    </location>
</feature>
<dbReference type="GO" id="GO:0016616">
    <property type="term" value="F:oxidoreductase activity, acting on the CH-OH group of donors, NAD or NADP as acceptor"/>
    <property type="evidence" value="ECO:0007669"/>
    <property type="project" value="InterPro"/>
</dbReference>
<accession>A0A9D2IU52</accession>
<reference evidence="7" key="2">
    <citation type="submission" date="2021-04" db="EMBL/GenBank/DDBJ databases">
        <authorList>
            <person name="Gilroy R."/>
        </authorList>
    </citation>
    <scope>NUCLEOTIDE SEQUENCE</scope>
    <source>
        <strain evidence="7">14324</strain>
    </source>
</reference>
<feature type="domain" description="D-isomer specific 2-hydroxyacid dehydrogenase NAD-binding" evidence="6">
    <location>
        <begin position="110"/>
        <end position="296"/>
    </location>
</feature>
<evidence type="ECO:0000256" key="2">
    <source>
        <dbReference type="ARBA" id="ARBA00023002"/>
    </source>
</evidence>
<evidence type="ECO:0000256" key="1">
    <source>
        <dbReference type="ARBA" id="ARBA00005854"/>
    </source>
</evidence>
<dbReference type="Proteomes" id="UP000824041">
    <property type="component" value="Unassembled WGS sequence"/>
</dbReference>
<comment type="similarity">
    <text evidence="1 4">Belongs to the D-isomer specific 2-hydroxyacid dehydrogenase family.</text>
</comment>
<name>A0A9D2IU52_9FIRM</name>
<dbReference type="EMBL" id="DXBU01000166">
    <property type="protein sequence ID" value="HIZ23578.1"/>
    <property type="molecule type" value="Genomic_DNA"/>
</dbReference>
<evidence type="ECO:0000313" key="8">
    <source>
        <dbReference type="Proteomes" id="UP000824041"/>
    </source>
</evidence>
<proteinExistence type="inferred from homology"/>
<evidence type="ECO:0000259" key="6">
    <source>
        <dbReference type="Pfam" id="PF02826"/>
    </source>
</evidence>
<evidence type="ECO:0000259" key="5">
    <source>
        <dbReference type="Pfam" id="PF00389"/>
    </source>
</evidence>
<evidence type="ECO:0000256" key="3">
    <source>
        <dbReference type="ARBA" id="ARBA00023027"/>
    </source>
</evidence>
<dbReference type="InterPro" id="IPR029753">
    <property type="entry name" value="D-isomer_DH_CS"/>
</dbReference>
<organism evidence="7 8">
    <name type="scientific">Candidatus Blautia faecigallinarum</name>
    <dbReference type="NCBI Taxonomy" id="2838488"/>
    <lineage>
        <taxon>Bacteria</taxon>
        <taxon>Bacillati</taxon>
        <taxon>Bacillota</taxon>
        <taxon>Clostridia</taxon>
        <taxon>Lachnospirales</taxon>
        <taxon>Lachnospiraceae</taxon>
        <taxon>Blautia</taxon>
    </lineage>
</organism>
<gene>
    <name evidence="7" type="ORF">IAA21_12420</name>
</gene>
<dbReference type="PANTHER" id="PTHR43761:SF1">
    <property type="entry name" value="D-ISOMER SPECIFIC 2-HYDROXYACID DEHYDROGENASE CATALYTIC DOMAIN-CONTAINING PROTEIN-RELATED"/>
    <property type="match status" value="1"/>
</dbReference>
<dbReference type="Pfam" id="PF02826">
    <property type="entry name" value="2-Hacid_dh_C"/>
    <property type="match status" value="1"/>
</dbReference>
<dbReference type="InterPro" id="IPR036291">
    <property type="entry name" value="NAD(P)-bd_dom_sf"/>
</dbReference>
<evidence type="ECO:0000313" key="7">
    <source>
        <dbReference type="EMBL" id="HIZ23578.1"/>
    </source>
</evidence>
<dbReference type="SUPFAM" id="SSF52283">
    <property type="entry name" value="Formate/glycerate dehydrogenase catalytic domain-like"/>
    <property type="match status" value="1"/>
</dbReference>
<evidence type="ECO:0000256" key="4">
    <source>
        <dbReference type="RuleBase" id="RU003719"/>
    </source>
</evidence>
<dbReference type="Pfam" id="PF00389">
    <property type="entry name" value="2-Hacid_dh"/>
    <property type="match status" value="1"/>
</dbReference>
<dbReference type="InterPro" id="IPR006140">
    <property type="entry name" value="D-isomer_DH_NAD-bd"/>
</dbReference>
<dbReference type="InterPro" id="IPR006139">
    <property type="entry name" value="D-isomer_2_OHA_DH_cat_dom"/>
</dbReference>
<dbReference type="Gene3D" id="3.40.50.720">
    <property type="entry name" value="NAD(P)-binding Rossmann-like Domain"/>
    <property type="match status" value="2"/>
</dbReference>
<dbReference type="InterPro" id="IPR050418">
    <property type="entry name" value="D-iso_2-hydroxyacid_DH_PdxB"/>
</dbReference>
<keyword evidence="3" id="KW-0520">NAD</keyword>
<comment type="caution">
    <text evidence="7">The sequence shown here is derived from an EMBL/GenBank/DDBJ whole genome shotgun (WGS) entry which is preliminary data.</text>
</comment>
<reference evidence="7" key="1">
    <citation type="journal article" date="2021" name="PeerJ">
        <title>Extensive microbial diversity within the chicken gut microbiome revealed by metagenomics and culture.</title>
        <authorList>
            <person name="Gilroy R."/>
            <person name="Ravi A."/>
            <person name="Getino M."/>
            <person name="Pursley I."/>
            <person name="Horton D.L."/>
            <person name="Alikhan N.F."/>
            <person name="Baker D."/>
            <person name="Gharbi K."/>
            <person name="Hall N."/>
            <person name="Watson M."/>
            <person name="Adriaenssens E.M."/>
            <person name="Foster-Nyarko E."/>
            <person name="Jarju S."/>
            <person name="Secka A."/>
            <person name="Antonio M."/>
            <person name="Oren A."/>
            <person name="Chaudhuri R.R."/>
            <person name="La Ragione R."/>
            <person name="Hildebrand F."/>
            <person name="Pallen M.J."/>
        </authorList>
    </citation>
    <scope>NUCLEOTIDE SEQUENCE</scope>
    <source>
        <strain evidence="7">14324</strain>
    </source>
</reference>
<dbReference type="SUPFAM" id="SSF51735">
    <property type="entry name" value="NAD(P)-binding Rossmann-fold domains"/>
    <property type="match status" value="1"/>
</dbReference>